<organism evidence="2 3">
    <name type="scientific">Salix koriyanagi</name>
    <dbReference type="NCBI Taxonomy" id="2511006"/>
    <lineage>
        <taxon>Eukaryota</taxon>
        <taxon>Viridiplantae</taxon>
        <taxon>Streptophyta</taxon>
        <taxon>Embryophyta</taxon>
        <taxon>Tracheophyta</taxon>
        <taxon>Spermatophyta</taxon>
        <taxon>Magnoliopsida</taxon>
        <taxon>eudicotyledons</taxon>
        <taxon>Gunneridae</taxon>
        <taxon>Pentapetalae</taxon>
        <taxon>rosids</taxon>
        <taxon>fabids</taxon>
        <taxon>Malpighiales</taxon>
        <taxon>Salicaceae</taxon>
        <taxon>Saliceae</taxon>
        <taxon>Salix</taxon>
    </lineage>
</organism>
<evidence type="ECO:0000256" key="1">
    <source>
        <dbReference type="SAM" id="MobiDB-lite"/>
    </source>
</evidence>
<gene>
    <name evidence="2" type="ORF">OIU74_006731</name>
</gene>
<protein>
    <submittedName>
        <fullName evidence="2">KINESIN-LIKE PROTEIN</fullName>
    </submittedName>
</protein>
<name>A0A9Q0UEQ0_9ROSI</name>
<sequence>MASRNQNRPPRSPSSISGGGLGWEEQEGATNVERKPFGTVNRKLDVTATSDVGSCAEGSDCGNVEFTKEEVDALVNERLKMKKFDHKGNLELVSELNARLKVCIKWFQKRDESHVEEEGKLQIALDASEKKCTETEAEMKNQGGDI</sequence>
<dbReference type="AlphaFoldDB" id="A0A9Q0UEQ0"/>
<reference evidence="2" key="1">
    <citation type="submission" date="2022-11" db="EMBL/GenBank/DDBJ databases">
        <authorList>
            <person name="Hyden B.L."/>
            <person name="Feng K."/>
            <person name="Yates T."/>
            <person name="Jawdy S."/>
            <person name="Smart L.B."/>
            <person name="Muchero W."/>
        </authorList>
    </citation>
    <scope>NUCLEOTIDE SEQUENCE</scope>
    <source>
        <tissue evidence="2">Shoot tip</tissue>
    </source>
</reference>
<dbReference type="Proteomes" id="UP001151752">
    <property type="component" value="Chromosome 11"/>
</dbReference>
<evidence type="ECO:0000313" key="2">
    <source>
        <dbReference type="EMBL" id="KAJ6728719.1"/>
    </source>
</evidence>
<dbReference type="EMBL" id="JAPFFM010000012">
    <property type="protein sequence ID" value="KAJ6728719.1"/>
    <property type="molecule type" value="Genomic_DNA"/>
</dbReference>
<feature type="compositionally biased region" description="Low complexity" evidence="1">
    <location>
        <begin position="1"/>
        <end position="16"/>
    </location>
</feature>
<keyword evidence="3" id="KW-1185">Reference proteome</keyword>
<feature type="region of interest" description="Disordered" evidence="1">
    <location>
        <begin position="1"/>
        <end position="38"/>
    </location>
</feature>
<reference evidence="2" key="2">
    <citation type="journal article" date="2023" name="Int. J. Mol. Sci.">
        <title>De Novo Assembly and Annotation of 11 Diverse Shrub Willow (Salix) Genomes Reveals Novel Gene Organization in Sex-Linked Regions.</title>
        <authorList>
            <person name="Hyden B."/>
            <person name="Feng K."/>
            <person name="Yates T.B."/>
            <person name="Jawdy S."/>
            <person name="Cereghino C."/>
            <person name="Smart L.B."/>
            <person name="Muchero W."/>
        </authorList>
    </citation>
    <scope>NUCLEOTIDE SEQUENCE</scope>
    <source>
        <tissue evidence="2">Shoot tip</tissue>
    </source>
</reference>
<accession>A0A9Q0UEQ0</accession>
<comment type="caution">
    <text evidence="2">The sequence shown here is derived from an EMBL/GenBank/DDBJ whole genome shotgun (WGS) entry which is preliminary data.</text>
</comment>
<proteinExistence type="predicted"/>
<evidence type="ECO:0000313" key="3">
    <source>
        <dbReference type="Proteomes" id="UP001151752"/>
    </source>
</evidence>